<keyword evidence="1" id="KW-0472">Membrane</keyword>
<keyword evidence="3" id="KW-0808">Transferase</keyword>
<proteinExistence type="predicted"/>
<dbReference type="EMBL" id="CP071502">
    <property type="protein sequence ID" value="QSX38427.1"/>
    <property type="molecule type" value="Genomic_DNA"/>
</dbReference>
<keyword evidence="1" id="KW-0812">Transmembrane</keyword>
<keyword evidence="4" id="KW-1185">Reference proteome</keyword>
<feature type="transmembrane region" description="Helical" evidence="1">
    <location>
        <begin position="229"/>
        <end position="247"/>
    </location>
</feature>
<dbReference type="PANTHER" id="PTHR23028">
    <property type="entry name" value="ACETYLTRANSFERASE"/>
    <property type="match status" value="1"/>
</dbReference>
<accession>A0ABX7R3M6</accession>
<dbReference type="Proteomes" id="UP000663207">
    <property type="component" value="Chromosome"/>
</dbReference>
<evidence type="ECO:0000313" key="4">
    <source>
        <dbReference type="Proteomes" id="UP000663207"/>
    </source>
</evidence>
<sequence>MTRLPGLDLLRAIAIVWVVLFHTAGAGLSMPFRDFSILGWMGVDLFFVLSGFLIGEQLLKPIAQRRELNIGKFYISRAFRILPAYAVVVLLYFLLPFTREGHGLPPLWQFLSFSVNLQVDVGTNTFSHVWSLCVEEHFYLFFPLIVWLLLNRSSTTKVLALAIAIIGLGMALRGHLWLTKLDTFPVYRSYVENIYYPTYNRLDGLLAGALLAGLKVFKPHHWQLVVKHGNKVLLVGLTGLGLTIWIFKERFGFTATVIGFPLLSFSLAFIVAAASSTSSLIGKFKVPGAALLATLAYSMYLTHKSVFQMVKTLIGPQLVDNDYLAFVVYGGAVLAGAAILYLTVERPFLKLRSKYLARNQDESPRIDGVNAQVANG</sequence>
<evidence type="ECO:0000259" key="2">
    <source>
        <dbReference type="Pfam" id="PF01757"/>
    </source>
</evidence>
<feature type="transmembrane region" description="Helical" evidence="1">
    <location>
        <begin position="79"/>
        <end position="98"/>
    </location>
</feature>
<protein>
    <submittedName>
        <fullName evidence="3">Acyltransferase</fullName>
    </submittedName>
</protein>
<dbReference type="GO" id="GO:0016746">
    <property type="term" value="F:acyltransferase activity"/>
    <property type="evidence" value="ECO:0007669"/>
    <property type="project" value="UniProtKB-KW"/>
</dbReference>
<dbReference type="InterPro" id="IPR002656">
    <property type="entry name" value="Acyl_transf_3_dom"/>
</dbReference>
<feature type="transmembrane region" description="Helical" evidence="1">
    <location>
        <begin position="158"/>
        <end position="178"/>
    </location>
</feature>
<feature type="transmembrane region" description="Helical" evidence="1">
    <location>
        <begin position="286"/>
        <end position="303"/>
    </location>
</feature>
<name>A0ABX7R3M6_9GAMM</name>
<feature type="domain" description="Acyltransferase 3" evidence="2">
    <location>
        <begin position="5"/>
        <end position="341"/>
    </location>
</feature>
<organism evidence="3 4">
    <name type="scientific">Shewanella sedimentimangrovi</name>
    <dbReference type="NCBI Taxonomy" id="2814293"/>
    <lineage>
        <taxon>Bacteria</taxon>
        <taxon>Pseudomonadati</taxon>
        <taxon>Pseudomonadota</taxon>
        <taxon>Gammaproteobacteria</taxon>
        <taxon>Alteromonadales</taxon>
        <taxon>Shewanellaceae</taxon>
        <taxon>Shewanella</taxon>
    </lineage>
</organism>
<dbReference type="PANTHER" id="PTHR23028:SF53">
    <property type="entry name" value="ACYL_TRANSF_3 DOMAIN-CONTAINING PROTEIN"/>
    <property type="match status" value="1"/>
</dbReference>
<keyword evidence="1" id="KW-1133">Transmembrane helix</keyword>
<keyword evidence="3" id="KW-0012">Acyltransferase</keyword>
<gene>
    <name evidence="3" type="ORF">JYB85_06300</name>
</gene>
<dbReference type="Pfam" id="PF01757">
    <property type="entry name" value="Acyl_transf_3"/>
    <property type="match status" value="1"/>
</dbReference>
<feature type="transmembrane region" description="Helical" evidence="1">
    <location>
        <begin position="198"/>
        <end position="217"/>
    </location>
</feature>
<evidence type="ECO:0000313" key="3">
    <source>
        <dbReference type="EMBL" id="QSX38427.1"/>
    </source>
</evidence>
<feature type="transmembrane region" description="Helical" evidence="1">
    <location>
        <begin position="129"/>
        <end position="151"/>
    </location>
</feature>
<reference evidence="3 4" key="1">
    <citation type="submission" date="2021-03" db="EMBL/GenBank/DDBJ databases">
        <title>Novel species identification of genus Shewanella.</title>
        <authorList>
            <person name="Liu G."/>
            <person name="Zhang Q."/>
        </authorList>
    </citation>
    <scope>NUCLEOTIDE SEQUENCE [LARGE SCALE GENOMIC DNA]</scope>
    <source>
        <strain evidence="3 4">FJAT-52962</strain>
    </source>
</reference>
<feature type="transmembrane region" description="Helical" evidence="1">
    <location>
        <begin position="38"/>
        <end position="59"/>
    </location>
</feature>
<dbReference type="RefSeq" id="WP_207381509.1">
    <property type="nucleotide sequence ID" value="NZ_CP071502.1"/>
</dbReference>
<feature type="transmembrane region" description="Helical" evidence="1">
    <location>
        <begin position="253"/>
        <end position="274"/>
    </location>
</feature>
<feature type="transmembrane region" description="Helical" evidence="1">
    <location>
        <begin position="12"/>
        <end position="32"/>
    </location>
</feature>
<dbReference type="InterPro" id="IPR050879">
    <property type="entry name" value="Acyltransferase_3"/>
</dbReference>
<feature type="transmembrane region" description="Helical" evidence="1">
    <location>
        <begin position="323"/>
        <end position="344"/>
    </location>
</feature>
<evidence type="ECO:0000256" key="1">
    <source>
        <dbReference type="SAM" id="Phobius"/>
    </source>
</evidence>